<dbReference type="GO" id="GO:0003676">
    <property type="term" value="F:nucleic acid binding"/>
    <property type="evidence" value="ECO:0007669"/>
    <property type="project" value="InterPro"/>
</dbReference>
<sequence>MKSLKSPISSRTESSKICCMGKQQVRLTVRVKQKRQTAAARQKHMHDVQYTYAKQLQLFYLTARKEPDGPTDLFIPSLTTNALNLVQLKQCRETITLPDGQKPASIVLAICDGSSTVKSLKYVCSSSVSTRGSFGGVRAGFSDVNSSSKLDTSSAERCVKRIDPCD</sequence>
<proteinExistence type="inferred from homology"/>
<evidence type="ECO:0000256" key="1">
    <source>
        <dbReference type="ARBA" id="ARBA00006091"/>
    </source>
</evidence>
<evidence type="ECO:0000313" key="4">
    <source>
        <dbReference type="EnsemblMetazoa" id="AMEC005029-PA"/>
    </source>
</evidence>
<dbReference type="PANTHER" id="PTHR28582">
    <property type="entry name" value="TRNA-SPLICING ENDONUCLEASE SUBUNIT SEN15"/>
    <property type="match status" value="1"/>
</dbReference>
<dbReference type="STRING" id="34690.A0A182TMI1"/>
<dbReference type="PANTHER" id="PTHR28582:SF1">
    <property type="entry name" value="TRNA-SPLICING ENDONUCLEASE SUBUNIT SEN15"/>
    <property type="match status" value="1"/>
</dbReference>
<organism evidence="4 5">
    <name type="scientific">Anopheles melas</name>
    <dbReference type="NCBI Taxonomy" id="34690"/>
    <lineage>
        <taxon>Eukaryota</taxon>
        <taxon>Metazoa</taxon>
        <taxon>Ecdysozoa</taxon>
        <taxon>Arthropoda</taxon>
        <taxon>Hexapoda</taxon>
        <taxon>Insecta</taxon>
        <taxon>Pterygota</taxon>
        <taxon>Neoptera</taxon>
        <taxon>Endopterygota</taxon>
        <taxon>Diptera</taxon>
        <taxon>Nematocera</taxon>
        <taxon>Culicoidea</taxon>
        <taxon>Culicidae</taxon>
        <taxon>Anophelinae</taxon>
        <taxon>Anopheles</taxon>
    </lineage>
</organism>
<comment type="similarity">
    <text evidence="1">Belongs to the SEN15 family.</text>
</comment>
<accession>A0A182TMI1</accession>
<evidence type="ECO:0000313" key="5">
    <source>
        <dbReference type="Proteomes" id="UP000075902"/>
    </source>
</evidence>
<keyword evidence="5" id="KW-1185">Reference proteome</keyword>
<dbReference type="InterPro" id="IPR036167">
    <property type="entry name" value="tRNA_intron_Endo_cat-like_sf"/>
</dbReference>
<name>A0A182TMI1_9DIPT</name>
<protein>
    <recommendedName>
        <fullName evidence="3">tRNA-splicing endonuclease subunit Sen15 domain-containing protein</fullName>
    </recommendedName>
</protein>
<dbReference type="InterPro" id="IPR018593">
    <property type="entry name" value="tRNA-endonuc_su_Sen15"/>
</dbReference>
<evidence type="ECO:0000259" key="3">
    <source>
        <dbReference type="Pfam" id="PF09631"/>
    </source>
</evidence>
<dbReference type="SUPFAM" id="SSF53032">
    <property type="entry name" value="tRNA-intron endonuclease catalytic domain-like"/>
    <property type="match status" value="1"/>
</dbReference>
<keyword evidence="2" id="KW-0819">tRNA processing</keyword>
<evidence type="ECO:0000256" key="2">
    <source>
        <dbReference type="ARBA" id="ARBA00022694"/>
    </source>
</evidence>
<dbReference type="VEuPathDB" id="VectorBase:AMEC005029"/>
<dbReference type="GO" id="GO:0006388">
    <property type="term" value="P:tRNA splicing, via endonucleolytic cleavage and ligation"/>
    <property type="evidence" value="ECO:0007669"/>
    <property type="project" value="InterPro"/>
</dbReference>
<dbReference type="Proteomes" id="UP000075902">
    <property type="component" value="Unassembled WGS sequence"/>
</dbReference>
<feature type="domain" description="tRNA-splicing endonuclease subunit Sen15" evidence="3">
    <location>
        <begin position="41"/>
        <end position="117"/>
    </location>
</feature>
<reference evidence="5" key="1">
    <citation type="submission" date="2014-01" db="EMBL/GenBank/DDBJ databases">
        <title>The Genome Sequence of Anopheles melas CM1001059_A (V2).</title>
        <authorList>
            <consortium name="The Broad Institute Genomics Platform"/>
            <person name="Neafsey D.E."/>
            <person name="Besansky N."/>
            <person name="Howell P."/>
            <person name="Walton C."/>
            <person name="Young S.K."/>
            <person name="Zeng Q."/>
            <person name="Gargeya S."/>
            <person name="Fitzgerald M."/>
            <person name="Haas B."/>
            <person name="Abouelleil A."/>
            <person name="Allen A.W."/>
            <person name="Alvarado L."/>
            <person name="Arachchi H.M."/>
            <person name="Berlin A.M."/>
            <person name="Chapman S.B."/>
            <person name="Gainer-Dewar J."/>
            <person name="Goldberg J."/>
            <person name="Griggs A."/>
            <person name="Gujja S."/>
            <person name="Hansen M."/>
            <person name="Howarth C."/>
            <person name="Imamovic A."/>
            <person name="Ireland A."/>
            <person name="Larimer J."/>
            <person name="McCowan C."/>
            <person name="Murphy C."/>
            <person name="Pearson M."/>
            <person name="Poon T.W."/>
            <person name="Priest M."/>
            <person name="Roberts A."/>
            <person name="Saif S."/>
            <person name="Shea T."/>
            <person name="Sisk P."/>
            <person name="Sykes S."/>
            <person name="Wortman J."/>
            <person name="Nusbaum C."/>
            <person name="Birren B."/>
        </authorList>
    </citation>
    <scope>NUCLEOTIDE SEQUENCE [LARGE SCALE GENOMIC DNA]</scope>
    <source>
        <strain evidence="5">CM1001059</strain>
    </source>
</reference>
<reference evidence="4" key="2">
    <citation type="submission" date="2020-05" db="UniProtKB">
        <authorList>
            <consortium name="EnsemblMetazoa"/>
        </authorList>
    </citation>
    <scope>IDENTIFICATION</scope>
    <source>
        <strain evidence="4">CM1001059</strain>
    </source>
</reference>
<dbReference type="AlphaFoldDB" id="A0A182TMI1"/>
<dbReference type="Pfam" id="PF09631">
    <property type="entry name" value="Sen15"/>
    <property type="match status" value="1"/>
</dbReference>
<dbReference type="EnsemblMetazoa" id="AMEC005029-RA">
    <property type="protein sequence ID" value="AMEC005029-PA"/>
    <property type="gene ID" value="AMEC005029"/>
</dbReference>
<dbReference type="InterPro" id="IPR011856">
    <property type="entry name" value="tRNA_endonuc-like_dom_sf"/>
</dbReference>
<dbReference type="GO" id="GO:0005634">
    <property type="term" value="C:nucleus"/>
    <property type="evidence" value="ECO:0007669"/>
    <property type="project" value="UniProtKB-ARBA"/>
</dbReference>
<dbReference type="Gene3D" id="3.40.1350.10">
    <property type="match status" value="1"/>
</dbReference>